<gene>
    <name evidence="4" type="primary">20348797</name>
    <name evidence="3" type="ORF">GGTG_08339</name>
</gene>
<reference evidence="5" key="1">
    <citation type="submission" date="2010-07" db="EMBL/GenBank/DDBJ databases">
        <title>The genome sequence of Gaeumannomyces graminis var. tritici strain R3-111a-1.</title>
        <authorList>
            <consortium name="The Broad Institute Genome Sequencing Platform"/>
            <person name="Ma L.-J."/>
            <person name="Dead R."/>
            <person name="Young S."/>
            <person name="Zeng Q."/>
            <person name="Koehrsen M."/>
            <person name="Alvarado L."/>
            <person name="Berlin A."/>
            <person name="Chapman S.B."/>
            <person name="Chen Z."/>
            <person name="Freedman E."/>
            <person name="Gellesch M."/>
            <person name="Goldberg J."/>
            <person name="Griggs A."/>
            <person name="Gujja S."/>
            <person name="Heilman E.R."/>
            <person name="Heiman D."/>
            <person name="Hepburn T."/>
            <person name="Howarth C."/>
            <person name="Jen D."/>
            <person name="Larson L."/>
            <person name="Mehta T."/>
            <person name="Neiman D."/>
            <person name="Pearson M."/>
            <person name="Roberts A."/>
            <person name="Saif S."/>
            <person name="Shea T."/>
            <person name="Shenoy N."/>
            <person name="Sisk P."/>
            <person name="Stolte C."/>
            <person name="Sykes S."/>
            <person name="Walk T."/>
            <person name="White J."/>
            <person name="Yandava C."/>
            <person name="Haas B."/>
            <person name="Nusbaum C."/>
            <person name="Birren B."/>
        </authorList>
    </citation>
    <scope>NUCLEOTIDE SEQUENCE [LARGE SCALE GENOMIC DNA]</scope>
    <source>
        <strain evidence="5">R3-111a-1</strain>
    </source>
</reference>
<evidence type="ECO:0000313" key="5">
    <source>
        <dbReference type="Proteomes" id="UP000006039"/>
    </source>
</evidence>
<dbReference type="OrthoDB" id="5227504at2759"/>
<evidence type="ECO:0000313" key="3">
    <source>
        <dbReference type="EMBL" id="EJT74499.1"/>
    </source>
</evidence>
<protein>
    <recommendedName>
        <fullName evidence="2">Heterokaryon incompatibility domain-containing protein</fullName>
    </recommendedName>
</protein>
<evidence type="ECO:0000259" key="2">
    <source>
        <dbReference type="Pfam" id="PF06985"/>
    </source>
</evidence>
<dbReference type="STRING" id="644352.J3P4A3"/>
<evidence type="ECO:0000313" key="4">
    <source>
        <dbReference type="EnsemblFungi" id="EJT74499"/>
    </source>
</evidence>
<dbReference type="eggNOG" id="ENOG502RKM9">
    <property type="taxonomic scope" value="Eukaryota"/>
</dbReference>
<reference evidence="3" key="2">
    <citation type="submission" date="2010-07" db="EMBL/GenBank/DDBJ databases">
        <authorList>
            <consortium name="The Broad Institute Genome Sequencing Platform"/>
            <consortium name="Broad Institute Genome Sequencing Center for Infectious Disease"/>
            <person name="Ma L.-J."/>
            <person name="Dead R."/>
            <person name="Young S."/>
            <person name="Zeng Q."/>
            <person name="Koehrsen M."/>
            <person name="Alvarado L."/>
            <person name="Berlin A."/>
            <person name="Chapman S.B."/>
            <person name="Chen Z."/>
            <person name="Freedman E."/>
            <person name="Gellesch M."/>
            <person name="Goldberg J."/>
            <person name="Griggs A."/>
            <person name="Gujja S."/>
            <person name="Heilman E.R."/>
            <person name="Heiman D."/>
            <person name="Hepburn T."/>
            <person name="Howarth C."/>
            <person name="Jen D."/>
            <person name="Larson L."/>
            <person name="Mehta T."/>
            <person name="Neiman D."/>
            <person name="Pearson M."/>
            <person name="Roberts A."/>
            <person name="Saif S."/>
            <person name="Shea T."/>
            <person name="Shenoy N."/>
            <person name="Sisk P."/>
            <person name="Stolte C."/>
            <person name="Sykes S."/>
            <person name="Walk T."/>
            <person name="White J."/>
            <person name="Yandava C."/>
            <person name="Haas B."/>
            <person name="Nusbaum C."/>
            <person name="Birren B."/>
        </authorList>
    </citation>
    <scope>NUCLEOTIDE SEQUENCE</scope>
    <source>
        <strain evidence="3">R3-111a-1</strain>
    </source>
</reference>
<reference evidence="3" key="3">
    <citation type="submission" date="2010-09" db="EMBL/GenBank/DDBJ databases">
        <title>Annotation of Gaeumannomyces graminis var. tritici R3-111a-1.</title>
        <authorList>
            <consortium name="The Broad Institute Genome Sequencing Platform"/>
            <person name="Ma L.-J."/>
            <person name="Dead R."/>
            <person name="Young S.K."/>
            <person name="Zeng Q."/>
            <person name="Gargeya S."/>
            <person name="Fitzgerald M."/>
            <person name="Haas B."/>
            <person name="Abouelleil A."/>
            <person name="Alvarado L."/>
            <person name="Arachchi H.M."/>
            <person name="Berlin A."/>
            <person name="Brown A."/>
            <person name="Chapman S.B."/>
            <person name="Chen Z."/>
            <person name="Dunbar C."/>
            <person name="Freedman E."/>
            <person name="Gearin G."/>
            <person name="Gellesch M."/>
            <person name="Goldberg J."/>
            <person name="Griggs A."/>
            <person name="Gujja S."/>
            <person name="Heiman D."/>
            <person name="Howarth C."/>
            <person name="Larson L."/>
            <person name="Lui A."/>
            <person name="MacDonald P.J.P."/>
            <person name="Mehta T."/>
            <person name="Montmayeur A."/>
            <person name="Murphy C."/>
            <person name="Neiman D."/>
            <person name="Pearson M."/>
            <person name="Priest M."/>
            <person name="Roberts A."/>
            <person name="Saif S."/>
            <person name="Shea T."/>
            <person name="Shenoy N."/>
            <person name="Sisk P."/>
            <person name="Stolte C."/>
            <person name="Sykes S."/>
            <person name="Yandava C."/>
            <person name="Wortman J."/>
            <person name="Nusbaum C."/>
            <person name="Birren B."/>
        </authorList>
    </citation>
    <scope>NUCLEOTIDE SEQUENCE</scope>
    <source>
        <strain evidence="3">R3-111a-1</strain>
    </source>
</reference>
<dbReference type="EMBL" id="GL385398">
    <property type="protein sequence ID" value="EJT74499.1"/>
    <property type="molecule type" value="Genomic_DNA"/>
</dbReference>
<dbReference type="InterPro" id="IPR052895">
    <property type="entry name" value="HetReg/Transcr_Mod"/>
</dbReference>
<dbReference type="PANTHER" id="PTHR24148">
    <property type="entry name" value="ANKYRIN REPEAT DOMAIN-CONTAINING PROTEIN 39 HOMOLOG-RELATED"/>
    <property type="match status" value="1"/>
</dbReference>
<keyword evidence="1" id="KW-0472">Membrane</keyword>
<feature type="transmembrane region" description="Helical" evidence="1">
    <location>
        <begin position="437"/>
        <end position="457"/>
    </location>
</feature>
<dbReference type="Pfam" id="PF26639">
    <property type="entry name" value="Het-6_barrel"/>
    <property type="match status" value="1"/>
</dbReference>
<keyword evidence="5" id="KW-1185">Reference proteome</keyword>
<sequence>MPFFSQQPSSTASIELSPLLAQVPVPSQSALFLDSLHEPLAAEPSTSDSSPAPDLSTNHGFYSHHRVLPEEEHIRILYLDSAPMQDGTLAGTIKVISLKASAENPSFPPFAALSYVWAQSACICGACSFGPFTILLNGTLRLNITVNCYMALRQIHAHQAARRLDKIPVWVDSICINQEDQKEKTWQINYLMGKIYMVAAIVYVWLGPGNPWTNAAMDWMRYGGCIRRPLPLARLAKEAGAGIARLGPKARATSSKFWGANILLRLSLVASSFWWWKMRLEIVAGTRMLLDTPWINRIWTFQEILLASSPFVLCGDRILGWDEMMNSVHFTQLSGSLYHHHAYRLPAAVTRYFGGCQLWGAPWRSLMRLWLAFPRLAPTSLGVALRTSGGTRGRPLVDGLGSLPVSESSSDEAYPPRNQSFIERYDRISPGVRPWCSLYWSWLCRLFTLYLVYLPLWPGVWFQSKILNAINENQLSFKLHVAADLLTLLVALIATLLLSALIRNHIVPCLGFILLGVPKESLVRLYLQTSENTGGVRQILAGLQRALRLRVCTQEHDRAFGIWGVLNMLQADPDGVDYSEEVIATHTRLIATMVRWESAAIGLIIDAGKPRSDDPLDGAPSWVPRWVGGNGTHCPSPWLSFRYHFEPWESPAIPILQQQPTRPVIDSRSLRLLGRPHGMVDIVETFSDCLAQQNDGVIQLRREKLLAWISGAWSQIRRSRRGRVPSPTLKALLRHYRYAECSIFAVINGFAISRAPDGRLRVDGTPIPEGNSFDSIMIHAPEEATTIWHRMIKIRDFYPVLGVTTKPDWPEAERVDVDAILSSAKLPESHLDDLVQDIIDDKRCLFTLSNGLIGSGPLDMREGDEIFLLQGVACPMVLRPNGNATEGTQRKYKIVGAALVHGIMHGDYLTRELCMEETEDRPRYGGEEIPVDVEITADGWDEEITIE</sequence>
<dbReference type="Pfam" id="PF06985">
    <property type="entry name" value="HET"/>
    <property type="match status" value="1"/>
</dbReference>
<dbReference type="VEuPathDB" id="FungiDB:GGTG_08339"/>
<name>J3P4A3_GAET3</name>
<dbReference type="AlphaFoldDB" id="J3P4A3"/>
<accession>J3P4A3</accession>
<proteinExistence type="predicted"/>
<dbReference type="RefSeq" id="XP_009224443.1">
    <property type="nucleotide sequence ID" value="XM_009226179.1"/>
</dbReference>
<dbReference type="GeneID" id="20348797"/>
<organism evidence="3">
    <name type="scientific">Gaeumannomyces tritici (strain R3-111a-1)</name>
    <name type="common">Wheat and barley take-all root rot fungus</name>
    <name type="synonym">Gaeumannomyces graminis var. tritici</name>
    <dbReference type="NCBI Taxonomy" id="644352"/>
    <lineage>
        <taxon>Eukaryota</taxon>
        <taxon>Fungi</taxon>
        <taxon>Dikarya</taxon>
        <taxon>Ascomycota</taxon>
        <taxon>Pezizomycotina</taxon>
        <taxon>Sordariomycetes</taxon>
        <taxon>Sordariomycetidae</taxon>
        <taxon>Magnaporthales</taxon>
        <taxon>Magnaporthaceae</taxon>
        <taxon>Gaeumannomyces</taxon>
    </lineage>
</organism>
<dbReference type="PANTHER" id="PTHR24148:SF64">
    <property type="entry name" value="HETEROKARYON INCOMPATIBILITY DOMAIN-CONTAINING PROTEIN"/>
    <property type="match status" value="1"/>
</dbReference>
<reference evidence="4" key="4">
    <citation type="journal article" date="2015" name="G3 (Bethesda)">
        <title>Genome sequences of three phytopathogenic species of the Magnaporthaceae family of fungi.</title>
        <authorList>
            <person name="Okagaki L.H."/>
            <person name="Nunes C.C."/>
            <person name="Sailsbery J."/>
            <person name="Clay B."/>
            <person name="Brown D."/>
            <person name="John T."/>
            <person name="Oh Y."/>
            <person name="Young N."/>
            <person name="Fitzgerald M."/>
            <person name="Haas B.J."/>
            <person name="Zeng Q."/>
            <person name="Young S."/>
            <person name="Adiconis X."/>
            <person name="Fan L."/>
            <person name="Levin J.Z."/>
            <person name="Mitchell T.K."/>
            <person name="Okubara P.A."/>
            <person name="Farman M.L."/>
            <person name="Kohn L.M."/>
            <person name="Birren B."/>
            <person name="Ma L.-J."/>
            <person name="Dean R.A."/>
        </authorList>
    </citation>
    <scope>NUCLEOTIDE SEQUENCE</scope>
    <source>
        <strain evidence="4">R3-111a-1</strain>
    </source>
</reference>
<feature type="transmembrane region" description="Helical" evidence="1">
    <location>
        <begin position="477"/>
        <end position="502"/>
    </location>
</feature>
<dbReference type="Proteomes" id="UP000006039">
    <property type="component" value="Unassembled WGS sequence"/>
</dbReference>
<evidence type="ECO:0000256" key="1">
    <source>
        <dbReference type="SAM" id="Phobius"/>
    </source>
</evidence>
<keyword evidence="1" id="KW-0812">Transmembrane</keyword>
<feature type="domain" description="Heterokaryon incompatibility" evidence="2">
    <location>
        <begin position="110"/>
        <end position="303"/>
    </location>
</feature>
<keyword evidence="1" id="KW-1133">Transmembrane helix</keyword>
<dbReference type="InterPro" id="IPR010730">
    <property type="entry name" value="HET"/>
</dbReference>
<reference evidence="4" key="5">
    <citation type="submission" date="2018-04" db="UniProtKB">
        <authorList>
            <consortium name="EnsemblFungi"/>
        </authorList>
    </citation>
    <scope>IDENTIFICATION</scope>
    <source>
        <strain evidence="4">R3-111a-1</strain>
    </source>
</reference>
<dbReference type="EnsemblFungi" id="EJT74499">
    <property type="protein sequence ID" value="EJT74499"/>
    <property type="gene ID" value="GGTG_08339"/>
</dbReference>
<dbReference type="HOGENOM" id="CLU_004184_7_2_1"/>